<organism evidence="1 2">
    <name type="scientific">Euplotes crassus</name>
    <dbReference type="NCBI Taxonomy" id="5936"/>
    <lineage>
        <taxon>Eukaryota</taxon>
        <taxon>Sar</taxon>
        <taxon>Alveolata</taxon>
        <taxon>Ciliophora</taxon>
        <taxon>Intramacronucleata</taxon>
        <taxon>Spirotrichea</taxon>
        <taxon>Hypotrichia</taxon>
        <taxon>Euplotida</taxon>
        <taxon>Euplotidae</taxon>
        <taxon>Moneuplotes</taxon>
    </lineage>
</organism>
<sequence length="319" mass="38071">MTLPNYRFNNRKFYKDLQWTEMNTFIRQEDVERNEKNDILWKKLINNSKERHPENYFETVNSTDYSAFYNHKEGKRGNDKRVFLLKNGKRNIFSPSPSFHEEEVGHFENLQSENPHDITRNLQRMKQKENIPKMNQQELPNCTSPKNNKLVNKTVISPKLRNQIKELNKPRISNLVAPSIFDRSKIAKLMEKYTFIRPSLQRYRSPDARNNTAYQTNRLENLKNNFFDLEKTKRELFPPQKKKYRPRKPALTNMRLPVRPKKKISDVSELLMESPFIKNTLKGPAKGNAKFSISDQEIERIKNQIWKKMKLSSPKKRDL</sequence>
<reference evidence="1" key="1">
    <citation type="submission" date="2023-07" db="EMBL/GenBank/DDBJ databases">
        <authorList>
            <consortium name="AG Swart"/>
            <person name="Singh M."/>
            <person name="Singh A."/>
            <person name="Seah K."/>
            <person name="Emmerich C."/>
        </authorList>
    </citation>
    <scope>NUCLEOTIDE SEQUENCE</scope>
    <source>
        <strain evidence="1">DP1</strain>
    </source>
</reference>
<dbReference type="EMBL" id="CAMPGE010016892">
    <property type="protein sequence ID" value="CAI2375414.1"/>
    <property type="molecule type" value="Genomic_DNA"/>
</dbReference>
<comment type="caution">
    <text evidence="1">The sequence shown here is derived from an EMBL/GenBank/DDBJ whole genome shotgun (WGS) entry which is preliminary data.</text>
</comment>
<evidence type="ECO:0000313" key="2">
    <source>
        <dbReference type="Proteomes" id="UP001295684"/>
    </source>
</evidence>
<keyword evidence="2" id="KW-1185">Reference proteome</keyword>
<dbReference type="AlphaFoldDB" id="A0AAD1XML5"/>
<proteinExistence type="predicted"/>
<protein>
    <submittedName>
        <fullName evidence="1">Uncharacterized protein</fullName>
    </submittedName>
</protein>
<name>A0AAD1XML5_EUPCR</name>
<dbReference type="Proteomes" id="UP001295684">
    <property type="component" value="Unassembled WGS sequence"/>
</dbReference>
<gene>
    <name evidence="1" type="ORF">ECRASSUSDP1_LOCUS16776</name>
</gene>
<accession>A0AAD1XML5</accession>
<evidence type="ECO:0000313" key="1">
    <source>
        <dbReference type="EMBL" id="CAI2375414.1"/>
    </source>
</evidence>